<dbReference type="PANTHER" id="PTHR33053:SF25">
    <property type="entry name" value="TRANSPOSASE DOMAIN-CONTAINING PROTEIN"/>
    <property type="match status" value="1"/>
</dbReference>
<evidence type="ECO:0000313" key="2">
    <source>
        <dbReference type="RefSeq" id="XP_026279273.1"/>
    </source>
</evidence>
<organism evidence="1 2">
    <name type="scientific">Frankliniella occidentalis</name>
    <name type="common">Western flower thrips</name>
    <name type="synonym">Euthrips occidentalis</name>
    <dbReference type="NCBI Taxonomy" id="133901"/>
    <lineage>
        <taxon>Eukaryota</taxon>
        <taxon>Metazoa</taxon>
        <taxon>Ecdysozoa</taxon>
        <taxon>Arthropoda</taxon>
        <taxon>Hexapoda</taxon>
        <taxon>Insecta</taxon>
        <taxon>Pterygota</taxon>
        <taxon>Neoptera</taxon>
        <taxon>Paraneoptera</taxon>
        <taxon>Thysanoptera</taxon>
        <taxon>Terebrantia</taxon>
        <taxon>Thripoidea</taxon>
        <taxon>Thripidae</taxon>
        <taxon>Frankliniella</taxon>
    </lineage>
</organism>
<dbReference type="RefSeq" id="XP_026279273.1">
    <property type="nucleotide sequence ID" value="XM_026423488.2"/>
</dbReference>
<dbReference type="OrthoDB" id="10062362at2759"/>
<reference evidence="2" key="1">
    <citation type="submission" date="2025-08" db="UniProtKB">
        <authorList>
            <consortium name="RefSeq"/>
        </authorList>
    </citation>
    <scope>IDENTIFICATION</scope>
    <source>
        <tissue evidence="2">Whole organism</tissue>
    </source>
</reference>
<dbReference type="PANTHER" id="PTHR33053">
    <property type="entry name" value="PROTEIN, PUTATIVE-RELATED"/>
    <property type="match status" value="1"/>
</dbReference>
<dbReference type="AlphaFoldDB" id="A0A6J1SF03"/>
<proteinExistence type="predicted"/>
<accession>A0A6J1SF03</accession>
<dbReference type="GeneID" id="113207099"/>
<sequence length="729" mass="83107">MSSSARNEWKRCKRKVMNELLQDDDDTTLQTLSKRPAVASQLHFSSAADVRLSESDDHLLEFSSTTDSASSVCAAPSLASTLQSKCDNNERFDERFDFDSLADTFDFDHNDVDNPFPNEDLNNLRSLFEDDPKDTEDTALRSDLVVWALEHKIGRNALTDLLHILRAHNHPNLPLCSKTLLKTPRSTVKMFKTLGDGLFWYYGILVNLVPRLTEGFLEKLNGTSIAIDIFIDGVSPYKSVKKVLWPICASLAGSKDIFIIAMWCGRTKEPSDLSLFLEDFLSEAKELMLGFTHLGRNLKLVLRNIIADAPARTWLKNVNQHGSYYACERCTAVGQWIANRMTYHPHEETLPRTDESLRKQTDRRYHKGPTPLTELENFSLISQIPLEPMHLLNLGIMRRILTELLGTKRNNCRFKFSDLLKSVVDNMSEYIARFYPSDFARRPRKWSDYALFKATELRRILLYDGLLILKARGVSKKVYHNYLLLCCAIRILSDPLLVRDFADDAAVLLKKFVSDSVLVYGQKFNVYNVHHLVHLSEECKRHGDLELFSAYKYENHLGVLKRLLHAPGRTLSQIVCRLLEVVSNRPPNAEEVQHEVIVSRPYELPASLNHLGKGFNSLSIVKSKITLLCNSFFLSCEKEVVQISNIIKTDESFLLVGKKFKHQIDYFTRPLPSSCLDIYEVRKLGEREFFTVNQVLKKCVVVPIPTENHFPSSVSDGPCLAMSMLHGGD</sequence>
<protein>
    <submittedName>
        <fullName evidence="2">Uncharacterized protein LOC113207099</fullName>
    </submittedName>
</protein>
<gene>
    <name evidence="2" type="primary">LOC113207099</name>
</gene>
<name>A0A6J1SF03_FRAOC</name>
<dbReference type="KEGG" id="foc:113207099"/>
<keyword evidence="1" id="KW-1185">Reference proteome</keyword>
<evidence type="ECO:0000313" key="1">
    <source>
        <dbReference type="Proteomes" id="UP000504606"/>
    </source>
</evidence>
<dbReference type="Proteomes" id="UP000504606">
    <property type="component" value="Unplaced"/>
</dbReference>